<reference evidence="1 2" key="1">
    <citation type="submission" date="2017-11" db="EMBL/GenBank/DDBJ databases">
        <title>De novo assembly and phasing of dikaryotic genomes from two isolates of Puccinia coronata f. sp. avenae, the causal agent of oat crown rust.</title>
        <authorList>
            <person name="Miller M.E."/>
            <person name="Zhang Y."/>
            <person name="Omidvar V."/>
            <person name="Sperschneider J."/>
            <person name="Schwessinger B."/>
            <person name="Raley C."/>
            <person name="Palmer J.M."/>
            <person name="Garnica D."/>
            <person name="Upadhyaya N."/>
            <person name="Rathjen J."/>
            <person name="Taylor J.M."/>
            <person name="Park R.F."/>
            <person name="Dodds P.N."/>
            <person name="Hirsch C.D."/>
            <person name="Kianian S.F."/>
            <person name="Figueroa M."/>
        </authorList>
    </citation>
    <scope>NUCLEOTIDE SEQUENCE [LARGE SCALE GENOMIC DNA]</scope>
    <source>
        <strain evidence="1">12NC29</strain>
    </source>
</reference>
<dbReference type="Proteomes" id="UP000235388">
    <property type="component" value="Unassembled WGS sequence"/>
</dbReference>
<dbReference type="EMBL" id="PGCJ01000794">
    <property type="protein sequence ID" value="PLW20603.1"/>
    <property type="molecule type" value="Genomic_DNA"/>
</dbReference>
<keyword evidence="2" id="KW-1185">Reference proteome</keyword>
<dbReference type="AlphaFoldDB" id="A0A2N5T536"/>
<evidence type="ECO:0000313" key="1">
    <source>
        <dbReference type="EMBL" id="PLW20603.1"/>
    </source>
</evidence>
<proteinExistence type="predicted"/>
<protein>
    <submittedName>
        <fullName evidence="1">Uncharacterized protein</fullName>
    </submittedName>
</protein>
<sequence>MHALKWRYPILDANADTEGFPCQRAHTGQPGPPVQRLHPRRLFSLLQTPPSGSASTWPNPPTAMGLITALTRGTRSPVAISFTTELDYE</sequence>
<accession>A0A2N5T536</accession>
<evidence type="ECO:0000313" key="2">
    <source>
        <dbReference type="Proteomes" id="UP000235388"/>
    </source>
</evidence>
<name>A0A2N5T536_9BASI</name>
<gene>
    <name evidence="1" type="ORF">PCANC_06040</name>
</gene>
<organism evidence="1 2">
    <name type="scientific">Puccinia coronata f. sp. avenae</name>
    <dbReference type="NCBI Taxonomy" id="200324"/>
    <lineage>
        <taxon>Eukaryota</taxon>
        <taxon>Fungi</taxon>
        <taxon>Dikarya</taxon>
        <taxon>Basidiomycota</taxon>
        <taxon>Pucciniomycotina</taxon>
        <taxon>Pucciniomycetes</taxon>
        <taxon>Pucciniales</taxon>
        <taxon>Pucciniaceae</taxon>
        <taxon>Puccinia</taxon>
    </lineage>
</organism>
<comment type="caution">
    <text evidence="1">The sequence shown here is derived from an EMBL/GenBank/DDBJ whole genome shotgun (WGS) entry which is preliminary data.</text>
</comment>